<evidence type="ECO:0000313" key="3">
    <source>
        <dbReference type="Proteomes" id="UP000230399"/>
    </source>
</evidence>
<sequence length="166" mass="18025">MAKSFPARGFTLIELLVTISLTAIVGSFGLAYYSSFNRRQIVEQAAKKIVSDIRLAQNLALSQQKPDPDDCTCTTLKSYSFVVDDDEISYKIIPDCSSVCVPEVIVKKVELENVTLSGGLDWIKFTVLSQGVGITPAGGQLIILSKDGSYRRKIVVGDSGSLTIEE</sequence>
<evidence type="ECO:0000256" key="1">
    <source>
        <dbReference type="SAM" id="Phobius"/>
    </source>
</evidence>
<feature type="transmembrane region" description="Helical" evidence="1">
    <location>
        <begin position="12"/>
        <end position="33"/>
    </location>
</feature>
<dbReference type="Gene3D" id="3.30.700.10">
    <property type="entry name" value="Glycoprotein, Type 4 Pilin"/>
    <property type="match status" value="1"/>
</dbReference>
<keyword evidence="1" id="KW-0472">Membrane</keyword>
<dbReference type="AlphaFoldDB" id="A0A2M7BCD1"/>
<proteinExistence type="predicted"/>
<dbReference type="EMBL" id="PEVD01000044">
    <property type="protein sequence ID" value="PIV00761.1"/>
    <property type="molecule type" value="Genomic_DNA"/>
</dbReference>
<gene>
    <name evidence="2" type="ORF">COS55_03040</name>
</gene>
<accession>A0A2M7BCD1</accession>
<evidence type="ECO:0000313" key="2">
    <source>
        <dbReference type="EMBL" id="PIV00761.1"/>
    </source>
</evidence>
<dbReference type="SUPFAM" id="SSF54523">
    <property type="entry name" value="Pili subunits"/>
    <property type="match status" value="1"/>
</dbReference>
<keyword evidence="1" id="KW-1133">Transmembrane helix</keyword>
<dbReference type="InterPro" id="IPR045584">
    <property type="entry name" value="Pilin-like"/>
</dbReference>
<keyword evidence="1" id="KW-0812">Transmembrane</keyword>
<dbReference type="InterPro" id="IPR012902">
    <property type="entry name" value="N_methyl_site"/>
</dbReference>
<protein>
    <recommendedName>
        <fullName evidence="4">General secretion pathway GspH domain-containing protein</fullName>
    </recommendedName>
</protein>
<name>A0A2M7BCD1_9BACT</name>
<comment type="caution">
    <text evidence="2">The sequence shown here is derived from an EMBL/GenBank/DDBJ whole genome shotgun (WGS) entry which is preliminary data.</text>
</comment>
<organism evidence="2 3">
    <name type="scientific">Candidatus Shapirobacteria bacterium CG03_land_8_20_14_0_80_40_19</name>
    <dbReference type="NCBI Taxonomy" id="1974880"/>
    <lineage>
        <taxon>Bacteria</taxon>
        <taxon>Candidatus Shapironibacteriota</taxon>
    </lineage>
</organism>
<dbReference type="Pfam" id="PF07963">
    <property type="entry name" value="N_methyl"/>
    <property type="match status" value="1"/>
</dbReference>
<reference evidence="3" key="1">
    <citation type="submission" date="2017-09" db="EMBL/GenBank/DDBJ databases">
        <title>Depth-based differentiation of microbial function through sediment-hosted aquifers and enrichment of novel symbionts in the deep terrestrial subsurface.</title>
        <authorList>
            <person name="Probst A.J."/>
            <person name="Ladd B."/>
            <person name="Jarett J.K."/>
            <person name="Geller-Mcgrath D.E."/>
            <person name="Sieber C.M.K."/>
            <person name="Emerson J.B."/>
            <person name="Anantharaman K."/>
            <person name="Thomas B.C."/>
            <person name="Malmstrom R."/>
            <person name="Stieglmeier M."/>
            <person name="Klingl A."/>
            <person name="Woyke T."/>
            <person name="Ryan C.M."/>
            <person name="Banfield J.F."/>
        </authorList>
    </citation>
    <scope>NUCLEOTIDE SEQUENCE [LARGE SCALE GENOMIC DNA]</scope>
</reference>
<dbReference type="NCBIfam" id="TIGR02532">
    <property type="entry name" value="IV_pilin_GFxxxE"/>
    <property type="match status" value="1"/>
</dbReference>
<dbReference type="Proteomes" id="UP000230399">
    <property type="component" value="Unassembled WGS sequence"/>
</dbReference>
<evidence type="ECO:0008006" key="4">
    <source>
        <dbReference type="Google" id="ProtNLM"/>
    </source>
</evidence>